<evidence type="ECO:0000313" key="3">
    <source>
        <dbReference type="Proteomes" id="UP000054988"/>
    </source>
</evidence>
<comment type="caution">
    <text evidence="2">The sequence shown here is derived from an EMBL/GenBank/DDBJ whole genome shotgun (WGS) entry which is preliminary data.</text>
</comment>
<dbReference type="Proteomes" id="UP000054988">
    <property type="component" value="Unassembled WGS sequence"/>
</dbReference>
<reference evidence="2 3" key="1">
    <citation type="submission" date="2015-12" db="EMBL/GenBank/DDBJ databases">
        <title>Draft genome sequence of Moniliophthora roreri, the causal agent of frosty pod rot of cacao.</title>
        <authorList>
            <person name="Aime M.C."/>
            <person name="Diaz-Valderrama J.R."/>
            <person name="Kijpornyongpan T."/>
            <person name="Phillips-Mora W."/>
        </authorList>
    </citation>
    <scope>NUCLEOTIDE SEQUENCE [LARGE SCALE GENOMIC DNA]</scope>
    <source>
        <strain evidence="2 3">MCA 2952</strain>
    </source>
</reference>
<evidence type="ECO:0008006" key="4">
    <source>
        <dbReference type="Google" id="ProtNLM"/>
    </source>
</evidence>
<protein>
    <recommendedName>
        <fullName evidence="4">Arrestin-like N-terminal domain-containing protein</fullName>
    </recommendedName>
</protein>
<dbReference type="AlphaFoldDB" id="A0A0W0EYI3"/>
<feature type="compositionally biased region" description="Low complexity" evidence="1">
    <location>
        <begin position="1"/>
        <end position="21"/>
    </location>
</feature>
<name>A0A0W0EYI3_MONRR</name>
<feature type="region of interest" description="Disordered" evidence="1">
    <location>
        <begin position="1"/>
        <end position="25"/>
    </location>
</feature>
<accession>A0A0W0EYI3</accession>
<organism evidence="2 3">
    <name type="scientific">Moniliophthora roreri</name>
    <name type="common">Frosty pod rot fungus</name>
    <name type="synonym">Monilia roreri</name>
    <dbReference type="NCBI Taxonomy" id="221103"/>
    <lineage>
        <taxon>Eukaryota</taxon>
        <taxon>Fungi</taxon>
        <taxon>Dikarya</taxon>
        <taxon>Basidiomycota</taxon>
        <taxon>Agaricomycotina</taxon>
        <taxon>Agaricomycetes</taxon>
        <taxon>Agaricomycetidae</taxon>
        <taxon>Agaricales</taxon>
        <taxon>Marasmiineae</taxon>
        <taxon>Marasmiaceae</taxon>
        <taxon>Moniliophthora</taxon>
    </lineage>
</organism>
<evidence type="ECO:0000313" key="2">
    <source>
        <dbReference type="EMBL" id="KTB29164.1"/>
    </source>
</evidence>
<sequence>MDTSILPPSYSLAAPSPSYSPDPAEDEQRLIYQRASNHASSLTGIYVRKEDKVTVILENQKEGTQQPEYGRRSVISGTVLLHDPKTITEVKVQLKGSVEILTLSQGFVQKDLCDDSYVLWAKDSEAECPSSLSLSCAIPSTYQYGQDHCPLPPSYDVQLFSENIQYVKVAYFLSVFITKTRKGPTALLLGKNQQRLHILIKYRPRSRPPRPVPYDRSFLSTIKVFIYPMQVFLPSVGVYEMTEAIPYHLQLIGSSATLSRLCSLDKSISTFIAAIHTTAYFPILDNPPVALRLSRQLVLYINGKPVAVNFHLGEAKMCSPPPIQDGRHPEDNVAFNLEGEVKVDIENLTVPSLESGIIAIRDFISLELSKSTQVLFQPLKHIQVVKLVTDPWSDTPNPFG</sequence>
<dbReference type="EMBL" id="LATX01002447">
    <property type="protein sequence ID" value="KTB29164.1"/>
    <property type="molecule type" value="Genomic_DNA"/>
</dbReference>
<gene>
    <name evidence="2" type="ORF">WG66_18293</name>
</gene>
<proteinExistence type="predicted"/>
<dbReference type="eggNOG" id="ENOG502SJGY">
    <property type="taxonomic scope" value="Eukaryota"/>
</dbReference>
<evidence type="ECO:0000256" key="1">
    <source>
        <dbReference type="SAM" id="MobiDB-lite"/>
    </source>
</evidence>